<accession>A0ABQ4RXE3</accession>
<name>A0ABQ4RXE3_9HYPH</name>
<organism evidence="3 4">
    <name type="scientific">Methylobacterium iners</name>
    <dbReference type="NCBI Taxonomy" id="418707"/>
    <lineage>
        <taxon>Bacteria</taxon>
        <taxon>Pseudomonadati</taxon>
        <taxon>Pseudomonadota</taxon>
        <taxon>Alphaproteobacteria</taxon>
        <taxon>Hyphomicrobiales</taxon>
        <taxon>Methylobacteriaceae</taxon>
        <taxon>Methylobacterium</taxon>
    </lineage>
</organism>
<dbReference type="InterPro" id="IPR035965">
    <property type="entry name" value="PAS-like_dom_sf"/>
</dbReference>
<dbReference type="InterPro" id="IPR000014">
    <property type="entry name" value="PAS"/>
</dbReference>
<dbReference type="Gene3D" id="3.30.450.20">
    <property type="entry name" value="PAS domain"/>
    <property type="match status" value="1"/>
</dbReference>
<gene>
    <name evidence="3" type="ORF">OCOJLMKI_1459</name>
</gene>
<sequence length="303" mass="34329">MALRDYNILDTPPELAFDDLAKLAAQVCAAPIAVINFVESTRQWFKDEVGLGLRETPIDLSICAHALLQKDLFVIPDTTQDERFASNPLVTGKPHLRFYAGALLETSEGLPLGTVCVLDHRPRAEGLTEAQGEGLLSLARQVMAQLEQKRLVRRLAMREAELAESEQKFRAISDSIDQMVWSTRPDGFHDFYNQRWYEFTGVPEGSTDGEAWNGMFHPDDQEKAWSVWRHCLASGEPYHIEYRLRHRSGEYRWVLGRAQPVRDSLGHVTRWYGTCTDIHDLKSAQGALSESEARFDTLIDVSP</sequence>
<dbReference type="SUPFAM" id="SSF55781">
    <property type="entry name" value="GAF domain-like"/>
    <property type="match status" value="1"/>
</dbReference>
<evidence type="ECO:0000313" key="4">
    <source>
        <dbReference type="Proteomes" id="UP001055125"/>
    </source>
</evidence>
<dbReference type="PROSITE" id="PS50113">
    <property type="entry name" value="PAC"/>
    <property type="match status" value="1"/>
</dbReference>
<comment type="caution">
    <text evidence="3">The sequence shown here is derived from an EMBL/GenBank/DDBJ whole genome shotgun (WGS) entry which is preliminary data.</text>
</comment>
<evidence type="ECO:0000259" key="2">
    <source>
        <dbReference type="PROSITE" id="PS50113"/>
    </source>
</evidence>
<dbReference type="NCBIfam" id="TIGR00229">
    <property type="entry name" value="sensory_box"/>
    <property type="match status" value="1"/>
</dbReference>
<feature type="domain" description="PAC" evidence="2">
    <location>
        <begin position="238"/>
        <end position="290"/>
    </location>
</feature>
<dbReference type="PANTHER" id="PTHR43102:SF2">
    <property type="entry name" value="GAF DOMAIN-CONTAINING PROTEIN"/>
    <property type="match status" value="1"/>
</dbReference>
<dbReference type="InterPro" id="IPR001610">
    <property type="entry name" value="PAC"/>
</dbReference>
<dbReference type="EMBL" id="BPQP01000020">
    <property type="protein sequence ID" value="GJD94257.1"/>
    <property type="molecule type" value="Genomic_DNA"/>
</dbReference>
<dbReference type="SMART" id="SM00086">
    <property type="entry name" value="PAC"/>
    <property type="match status" value="1"/>
</dbReference>
<feature type="domain" description="PAS" evidence="1">
    <location>
        <begin position="165"/>
        <end position="235"/>
    </location>
</feature>
<reference evidence="3" key="1">
    <citation type="journal article" date="2021" name="Front. Microbiol.">
        <title>Comprehensive Comparative Genomics and Phenotyping of Methylobacterium Species.</title>
        <authorList>
            <person name="Alessa O."/>
            <person name="Ogura Y."/>
            <person name="Fujitani Y."/>
            <person name="Takami H."/>
            <person name="Hayashi T."/>
            <person name="Sahin N."/>
            <person name="Tani A."/>
        </authorList>
    </citation>
    <scope>NUCLEOTIDE SEQUENCE</scope>
    <source>
        <strain evidence="3">DSM 19015</strain>
    </source>
</reference>
<dbReference type="RefSeq" id="WP_238243442.1">
    <property type="nucleotide sequence ID" value="NZ_BPQP01000020.1"/>
</dbReference>
<dbReference type="PANTHER" id="PTHR43102">
    <property type="entry name" value="SLR1143 PROTEIN"/>
    <property type="match status" value="1"/>
</dbReference>
<dbReference type="InterPro" id="IPR029016">
    <property type="entry name" value="GAF-like_dom_sf"/>
</dbReference>
<protein>
    <recommendedName>
        <fullName evidence="5">Histidine kinase</fullName>
    </recommendedName>
</protein>
<dbReference type="InterPro" id="IPR013655">
    <property type="entry name" value="PAS_fold_3"/>
</dbReference>
<proteinExistence type="predicted"/>
<reference evidence="3" key="2">
    <citation type="submission" date="2021-08" db="EMBL/GenBank/DDBJ databases">
        <authorList>
            <person name="Tani A."/>
            <person name="Ola A."/>
            <person name="Ogura Y."/>
            <person name="Katsura K."/>
            <person name="Hayashi T."/>
        </authorList>
    </citation>
    <scope>NUCLEOTIDE SEQUENCE</scope>
    <source>
        <strain evidence="3">DSM 19015</strain>
    </source>
</reference>
<keyword evidence="4" id="KW-1185">Reference proteome</keyword>
<dbReference type="Proteomes" id="UP001055125">
    <property type="component" value="Unassembled WGS sequence"/>
</dbReference>
<dbReference type="InterPro" id="IPR000700">
    <property type="entry name" value="PAS-assoc_C"/>
</dbReference>
<dbReference type="SUPFAM" id="SSF55785">
    <property type="entry name" value="PYP-like sensor domain (PAS domain)"/>
    <property type="match status" value="1"/>
</dbReference>
<evidence type="ECO:0000313" key="3">
    <source>
        <dbReference type="EMBL" id="GJD94257.1"/>
    </source>
</evidence>
<dbReference type="Pfam" id="PF08447">
    <property type="entry name" value="PAS_3"/>
    <property type="match status" value="1"/>
</dbReference>
<dbReference type="PROSITE" id="PS50112">
    <property type="entry name" value="PAS"/>
    <property type="match status" value="1"/>
</dbReference>
<evidence type="ECO:0008006" key="5">
    <source>
        <dbReference type="Google" id="ProtNLM"/>
    </source>
</evidence>
<dbReference type="CDD" id="cd00130">
    <property type="entry name" value="PAS"/>
    <property type="match status" value="1"/>
</dbReference>
<dbReference type="Gene3D" id="3.30.450.40">
    <property type="match status" value="1"/>
</dbReference>
<evidence type="ECO:0000259" key="1">
    <source>
        <dbReference type="PROSITE" id="PS50112"/>
    </source>
</evidence>